<proteinExistence type="predicted"/>
<gene>
    <name evidence="2" type="ORF">CLUMA_CG005755</name>
</gene>
<accession>A0A1J1HVP1</accession>
<dbReference type="Proteomes" id="UP000183832">
    <property type="component" value="Unassembled WGS sequence"/>
</dbReference>
<evidence type="ECO:0000256" key="1">
    <source>
        <dbReference type="SAM" id="SignalP"/>
    </source>
</evidence>
<keyword evidence="1" id="KW-0732">Signal</keyword>
<name>A0A1J1HVP1_9DIPT</name>
<sequence length="140" mass="15312">MIQGYFLRFFVLICVYSNVHGGGDSFSMSIRSLSSTPSPSGTLIIFTAGFYLMEGDDYPICPSCDDKSALCTSCLGDVPTNKCKYEIVNNLAGDILGCCVTECGVNSGRNEIQWNSDVANKIICSFQLFLSNHKTLNLMF</sequence>
<protein>
    <submittedName>
        <fullName evidence="2">CLUMA_CG005755, isoform A</fullName>
    </submittedName>
</protein>
<evidence type="ECO:0000313" key="2">
    <source>
        <dbReference type="EMBL" id="CRK92151.1"/>
    </source>
</evidence>
<keyword evidence="3" id="KW-1185">Reference proteome</keyword>
<feature type="signal peptide" evidence="1">
    <location>
        <begin position="1"/>
        <end position="21"/>
    </location>
</feature>
<dbReference type="AlphaFoldDB" id="A0A1J1HVP1"/>
<dbReference type="EMBL" id="CVRI01000024">
    <property type="protein sequence ID" value="CRK92151.1"/>
    <property type="molecule type" value="Genomic_DNA"/>
</dbReference>
<organism evidence="2 3">
    <name type="scientific">Clunio marinus</name>
    <dbReference type="NCBI Taxonomy" id="568069"/>
    <lineage>
        <taxon>Eukaryota</taxon>
        <taxon>Metazoa</taxon>
        <taxon>Ecdysozoa</taxon>
        <taxon>Arthropoda</taxon>
        <taxon>Hexapoda</taxon>
        <taxon>Insecta</taxon>
        <taxon>Pterygota</taxon>
        <taxon>Neoptera</taxon>
        <taxon>Endopterygota</taxon>
        <taxon>Diptera</taxon>
        <taxon>Nematocera</taxon>
        <taxon>Chironomoidea</taxon>
        <taxon>Chironomidae</taxon>
        <taxon>Clunio</taxon>
    </lineage>
</organism>
<feature type="chain" id="PRO_5012362527" evidence="1">
    <location>
        <begin position="22"/>
        <end position="140"/>
    </location>
</feature>
<reference evidence="2 3" key="1">
    <citation type="submission" date="2015-04" db="EMBL/GenBank/DDBJ databases">
        <authorList>
            <person name="Syromyatnikov M.Y."/>
            <person name="Popov V.N."/>
        </authorList>
    </citation>
    <scope>NUCLEOTIDE SEQUENCE [LARGE SCALE GENOMIC DNA]</scope>
</reference>
<evidence type="ECO:0000313" key="3">
    <source>
        <dbReference type="Proteomes" id="UP000183832"/>
    </source>
</evidence>